<dbReference type="AlphaFoldDB" id="A0A1G5Q211"/>
<dbReference type="InterPro" id="IPR050400">
    <property type="entry name" value="Bact_Cytoskel_RodZ"/>
</dbReference>
<keyword evidence="2" id="KW-1133">Transmembrane helix</keyword>
<keyword evidence="2" id="KW-0472">Membrane</keyword>
<dbReference type="InterPro" id="IPR010982">
    <property type="entry name" value="Lambda_DNA-bd_dom_sf"/>
</dbReference>
<feature type="compositionally biased region" description="Polar residues" evidence="1">
    <location>
        <begin position="190"/>
        <end position="202"/>
    </location>
</feature>
<dbReference type="Pfam" id="PF13413">
    <property type="entry name" value="HTH_25"/>
    <property type="match status" value="1"/>
</dbReference>
<proteinExistence type="predicted"/>
<feature type="compositionally biased region" description="Basic and acidic residues" evidence="1">
    <location>
        <begin position="26"/>
        <end position="35"/>
    </location>
</feature>
<evidence type="ECO:0000256" key="1">
    <source>
        <dbReference type="SAM" id="MobiDB-lite"/>
    </source>
</evidence>
<accession>A0A1G5Q211</accession>
<dbReference type="CDD" id="cd00093">
    <property type="entry name" value="HTH_XRE"/>
    <property type="match status" value="1"/>
</dbReference>
<dbReference type="STRING" id="415747.SAMN03097708_01139"/>
<dbReference type="SMART" id="SM00530">
    <property type="entry name" value="HTH_XRE"/>
    <property type="match status" value="1"/>
</dbReference>
<feature type="region of interest" description="Disordered" evidence="1">
    <location>
        <begin position="1"/>
        <end position="44"/>
    </location>
</feature>
<feature type="transmembrane region" description="Helical" evidence="2">
    <location>
        <begin position="119"/>
        <end position="141"/>
    </location>
</feature>
<dbReference type="Proteomes" id="UP000199648">
    <property type="component" value="Unassembled WGS sequence"/>
</dbReference>
<evidence type="ECO:0000259" key="3">
    <source>
        <dbReference type="SMART" id="SM00530"/>
    </source>
</evidence>
<dbReference type="EMBL" id="FMWD01000003">
    <property type="protein sequence ID" value="SCZ55500.1"/>
    <property type="molecule type" value="Genomic_DNA"/>
</dbReference>
<feature type="domain" description="HTH cro/C1-type" evidence="3">
    <location>
        <begin position="29"/>
        <end position="90"/>
    </location>
</feature>
<evidence type="ECO:0000313" key="5">
    <source>
        <dbReference type="Proteomes" id="UP000199648"/>
    </source>
</evidence>
<dbReference type="PANTHER" id="PTHR34475">
    <property type="match status" value="1"/>
</dbReference>
<feature type="compositionally biased region" description="Polar residues" evidence="1">
    <location>
        <begin position="214"/>
        <end position="225"/>
    </location>
</feature>
<dbReference type="Pfam" id="PF13464">
    <property type="entry name" value="RodZ_C"/>
    <property type="match status" value="1"/>
</dbReference>
<dbReference type="GO" id="GO:0003677">
    <property type="term" value="F:DNA binding"/>
    <property type="evidence" value="ECO:0007669"/>
    <property type="project" value="InterPro"/>
</dbReference>
<name>A0A1G5Q211_9GAMM</name>
<dbReference type="Gene3D" id="1.10.260.40">
    <property type="entry name" value="lambda repressor-like DNA-binding domains"/>
    <property type="match status" value="1"/>
</dbReference>
<dbReference type="OrthoDB" id="9790252at2"/>
<sequence length="328" mass="36042">MSESENEIVNDTVEDQRTSEQQNEGPGRRLREAREAQSLSRESVASELRLQTRMVAALEEDDDSSMPPPAFVIGYLRSYARRLGLPADEIVRAYEQNLEGPPQEIVSRVRKSQVSSRDLPVRMVTWLIFIGLGALLVVWWLSQQPAHEEPVTEPEVATVAPETTPSAPESLASQQQAQSSERPEPAAEGDSQSPVFTESEASASGEPTLVAPNTLDSVPETQSQAAEVEAVSQPEPEPTTTATGLRLEFEADSWTQVTNADGQQLVSRVIKAGRTLRFTDKPPFRVILGYAPGVTVHYQGERFDPTPYVRRDVARFSIGASDDQNGEN</sequence>
<evidence type="ECO:0000256" key="2">
    <source>
        <dbReference type="SAM" id="Phobius"/>
    </source>
</evidence>
<protein>
    <submittedName>
        <fullName evidence="4">Cytoskeleton protein RodZ</fullName>
    </submittedName>
</protein>
<organism evidence="4 5">
    <name type="scientific">Thiohalomonas denitrificans</name>
    <dbReference type="NCBI Taxonomy" id="415747"/>
    <lineage>
        <taxon>Bacteria</taxon>
        <taxon>Pseudomonadati</taxon>
        <taxon>Pseudomonadota</taxon>
        <taxon>Gammaproteobacteria</taxon>
        <taxon>Thiohalomonadales</taxon>
        <taxon>Thiohalomonadaceae</taxon>
        <taxon>Thiohalomonas</taxon>
    </lineage>
</organism>
<reference evidence="4 5" key="1">
    <citation type="submission" date="2016-10" db="EMBL/GenBank/DDBJ databases">
        <authorList>
            <person name="de Groot N.N."/>
        </authorList>
    </citation>
    <scope>NUCLEOTIDE SEQUENCE [LARGE SCALE GENOMIC DNA]</scope>
    <source>
        <strain evidence="4 5">HLD2</strain>
    </source>
</reference>
<keyword evidence="5" id="KW-1185">Reference proteome</keyword>
<dbReference type="InterPro" id="IPR001387">
    <property type="entry name" value="Cro/C1-type_HTH"/>
</dbReference>
<feature type="region of interest" description="Disordered" evidence="1">
    <location>
        <begin position="150"/>
        <end position="240"/>
    </location>
</feature>
<evidence type="ECO:0000313" key="4">
    <source>
        <dbReference type="EMBL" id="SCZ55500.1"/>
    </source>
</evidence>
<feature type="compositionally biased region" description="Low complexity" evidence="1">
    <location>
        <begin position="153"/>
        <end position="180"/>
    </location>
</feature>
<gene>
    <name evidence="4" type="ORF">SAMN03097708_01139</name>
</gene>
<dbReference type="InterPro" id="IPR025194">
    <property type="entry name" value="RodZ-like_C"/>
</dbReference>
<dbReference type="RefSeq" id="WP_092993771.1">
    <property type="nucleotide sequence ID" value="NZ_FMWD01000003.1"/>
</dbReference>
<dbReference type="PANTHER" id="PTHR34475:SF1">
    <property type="entry name" value="CYTOSKELETON PROTEIN RODZ"/>
    <property type="match status" value="1"/>
</dbReference>
<keyword evidence="2" id="KW-0812">Transmembrane</keyword>